<reference evidence="4" key="2">
    <citation type="submission" date="2025-09" db="UniProtKB">
        <authorList>
            <consortium name="Ensembl"/>
        </authorList>
    </citation>
    <scope>IDENTIFICATION</scope>
</reference>
<keyword evidence="1" id="KW-0325">Glycoprotein</keyword>
<dbReference type="GO" id="GO:0006955">
    <property type="term" value="P:immune response"/>
    <property type="evidence" value="ECO:0007669"/>
    <property type="project" value="TreeGrafter"/>
</dbReference>
<dbReference type="AlphaFoldDB" id="A0A3Q2D2E5"/>
<evidence type="ECO:0000259" key="3">
    <source>
        <dbReference type="Pfam" id="PF00129"/>
    </source>
</evidence>
<dbReference type="Gene3D" id="3.30.500.10">
    <property type="entry name" value="MHC class I-like antigen recognition-like"/>
    <property type="match status" value="1"/>
</dbReference>
<evidence type="ECO:0000313" key="5">
    <source>
        <dbReference type="Proteomes" id="UP000265020"/>
    </source>
</evidence>
<proteinExistence type="inferred from homology"/>
<dbReference type="Ensembl" id="ENSCVAT00000030372.1">
    <property type="protein sequence ID" value="ENSCVAP00000012548.1"/>
    <property type="gene ID" value="ENSCVAG00000014998.1"/>
</dbReference>
<evidence type="ECO:0000313" key="4">
    <source>
        <dbReference type="Ensembl" id="ENSCVAP00000012548.1"/>
    </source>
</evidence>
<evidence type="ECO:0000256" key="1">
    <source>
        <dbReference type="ARBA" id="ARBA00023180"/>
    </source>
</evidence>
<dbReference type="FunFam" id="3.30.500.10:FF:000001">
    <property type="entry name" value="H-2 class I histocompatibility antigen, alpha chain"/>
    <property type="match status" value="1"/>
</dbReference>
<dbReference type="SUPFAM" id="SSF54452">
    <property type="entry name" value="MHC antigen-recognition domain"/>
    <property type="match status" value="1"/>
</dbReference>
<dbReference type="Pfam" id="PF00129">
    <property type="entry name" value="MHC_I"/>
    <property type="match status" value="1"/>
</dbReference>
<name>A0A3Q2D2E5_CYPVA</name>
<protein>
    <recommendedName>
        <fullName evidence="3">MHC class I-like antigen recognition-like domain-containing protein</fullName>
    </recommendedName>
</protein>
<sequence length="212" mass="24790">KQSDPPQQLLLLRDDDKSSSSLLFLTVTHSLKYFYTASSGIPNFPSYVSVGLVDGVQISYCDSRTQKNIPKQEWMNEVSSEHPRYWEEETKTYLKHFSVLLSGVHVFQLMYGCEWDEETKEKKGYWQYSYDGEDFIAFDLSTKKWNAPVPQAVLTKNKWDNDKGWIAQAENYLNQICPEWVKKYVEYGKTSLMRTVDIFSMNLSDNLELDKE</sequence>
<dbReference type="GO" id="GO:0009897">
    <property type="term" value="C:external side of plasma membrane"/>
    <property type="evidence" value="ECO:0007669"/>
    <property type="project" value="TreeGrafter"/>
</dbReference>
<accession>A0A3Q2D2E5</accession>
<keyword evidence="5" id="KW-1185">Reference proteome</keyword>
<evidence type="ECO:0000256" key="2">
    <source>
        <dbReference type="RuleBase" id="RU004439"/>
    </source>
</evidence>
<dbReference type="Proteomes" id="UP000265020">
    <property type="component" value="Unassembled WGS sequence"/>
</dbReference>
<dbReference type="GO" id="GO:0005615">
    <property type="term" value="C:extracellular space"/>
    <property type="evidence" value="ECO:0007669"/>
    <property type="project" value="TreeGrafter"/>
</dbReference>
<feature type="domain" description="MHC class I-like antigen recognition-like" evidence="3">
    <location>
        <begin position="28"/>
        <end position="192"/>
    </location>
</feature>
<dbReference type="PANTHER" id="PTHR16675:SF237">
    <property type="entry name" value="MHC CLASS I ANTIGEN TRANSCRIPT VARIANT 1-RELATED"/>
    <property type="match status" value="1"/>
</dbReference>
<organism evidence="4 5">
    <name type="scientific">Cyprinodon variegatus</name>
    <name type="common">Sheepshead minnow</name>
    <dbReference type="NCBI Taxonomy" id="28743"/>
    <lineage>
        <taxon>Eukaryota</taxon>
        <taxon>Metazoa</taxon>
        <taxon>Chordata</taxon>
        <taxon>Craniata</taxon>
        <taxon>Vertebrata</taxon>
        <taxon>Euteleostomi</taxon>
        <taxon>Actinopterygii</taxon>
        <taxon>Neopterygii</taxon>
        <taxon>Teleostei</taxon>
        <taxon>Neoteleostei</taxon>
        <taxon>Acanthomorphata</taxon>
        <taxon>Ovalentaria</taxon>
        <taxon>Atherinomorphae</taxon>
        <taxon>Cyprinodontiformes</taxon>
        <taxon>Cyprinodontidae</taxon>
        <taxon>Cyprinodon</taxon>
    </lineage>
</organism>
<comment type="similarity">
    <text evidence="2">Belongs to the MHC class I family.</text>
</comment>
<dbReference type="InterPro" id="IPR001039">
    <property type="entry name" value="MHC_I_a_a1/a2"/>
</dbReference>
<dbReference type="InterPro" id="IPR011161">
    <property type="entry name" value="MHC_I-like_Ag-recog"/>
</dbReference>
<dbReference type="InterPro" id="IPR037055">
    <property type="entry name" value="MHC_I-like_Ag-recog_sf"/>
</dbReference>
<dbReference type="PRINTS" id="PR01638">
    <property type="entry name" value="MHCCLASSI"/>
</dbReference>
<reference evidence="4" key="1">
    <citation type="submission" date="2025-08" db="UniProtKB">
        <authorList>
            <consortium name="Ensembl"/>
        </authorList>
    </citation>
    <scope>IDENTIFICATION</scope>
</reference>
<dbReference type="InterPro" id="IPR050208">
    <property type="entry name" value="MHC_class-I_related"/>
</dbReference>
<dbReference type="PANTHER" id="PTHR16675">
    <property type="entry name" value="MHC CLASS I-RELATED"/>
    <property type="match status" value="1"/>
</dbReference>
<dbReference type="InterPro" id="IPR011162">
    <property type="entry name" value="MHC_I/II-like_Ag-recog"/>
</dbReference>
<dbReference type="GeneTree" id="ENSGT01120000271828"/>